<dbReference type="Gene3D" id="1.10.10.2840">
    <property type="entry name" value="PucR C-terminal helix-turn-helix domain"/>
    <property type="match status" value="1"/>
</dbReference>
<comment type="similarity">
    <text evidence="1">Belongs to the CdaR family.</text>
</comment>
<evidence type="ECO:0000259" key="3">
    <source>
        <dbReference type="Pfam" id="PF17853"/>
    </source>
</evidence>
<evidence type="ECO:0000313" key="5">
    <source>
        <dbReference type="Proteomes" id="UP000572680"/>
    </source>
</evidence>
<dbReference type="InterPro" id="IPR041522">
    <property type="entry name" value="CdaR_GGDEF"/>
</dbReference>
<sequence>MDNANEATLRAQTTARLEKAMGTFGTAALASMEEQLPWFRRMPPEQRSWIGLVAQAGIAAFVEWFKNAEQSRPAIAAEVFGTAPRELMRSIKLKHTIDMVRVIIDVVETRLDELAAPGGAAQLREAILRYTRDVAFGAAQVYAQAAETRAAWDARLEALVVNAVLHGEVDDGMHSWAAALGWTSKPVVVIAGYAAEDEEPEASIDQMQLAARRARVDVLAGVQGRRVVVIVGGAEDPLEAARRIAAKCGPGPVVVGPPVDDLYDSTVSARAALAGLRAAAGWPDAPRPVLAAELLPERALDGDEAARRYLVEEVYKPMLAAGAPLLDTLATYLEQGSSLEATARLLFVHPNTVRYRLRRVSELTGLSPTDGRNAFTLRIALVLGRFESRGARD</sequence>
<feature type="domain" description="PucR C-terminal helix-turn-helix" evidence="2">
    <location>
        <begin position="325"/>
        <end position="382"/>
    </location>
</feature>
<dbReference type="PANTHER" id="PTHR33744">
    <property type="entry name" value="CARBOHYDRATE DIACID REGULATOR"/>
    <property type="match status" value="1"/>
</dbReference>
<dbReference type="AlphaFoldDB" id="A0A7W3QLR7"/>
<dbReference type="Pfam" id="PF17853">
    <property type="entry name" value="GGDEF_2"/>
    <property type="match status" value="1"/>
</dbReference>
<dbReference type="InterPro" id="IPR042070">
    <property type="entry name" value="PucR_C-HTH_sf"/>
</dbReference>
<evidence type="ECO:0000313" key="4">
    <source>
        <dbReference type="EMBL" id="MBA8951809.1"/>
    </source>
</evidence>
<evidence type="ECO:0000256" key="1">
    <source>
        <dbReference type="ARBA" id="ARBA00006754"/>
    </source>
</evidence>
<reference evidence="4 5" key="1">
    <citation type="submission" date="2020-08" db="EMBL/GenBank/DDBJ databases">
        <title>Genomic Encyclopedia of Type Strains, Phase IV (KMG-IV): sequencing the most valuable type-strain genomes for metagenomic binning, comparative biology and taxonomic classification.</title>
        <authorList>
            <person name="Goeker M."/>
        </authorList>
    </citation>
    <scope>NUCLEOTIDE SEQUENCE [LARGE SCALE GENOMIC DNA]</scope>
    <source>
        <strain evidence="4 5">DSM 44197</strain>
    </source>
</reference>
<evidence type="ECO:0008006" key="6">
    <source>
        <dbReference type="Google" id="ProtNLM"/>
    </source>
</evidence>
<dbReference type="EMBL" id="JACJIA010000004">
    <property type="protein sequence ID" value="MBA8951809.1"/>
    <property type="molecule type" value="Genomic_DNA"/>
</dbReference>
<keyword evidence="5" id="KW-1185">Reference proteome</keyword>
<dbReference type="InterPro" id="IPR025736">
    <property type="entry name" value="PucR_C-HTH_dom"/>
</dbReference>
<dbReference type="Proteomes" id="UP000572680">
    <property type="component" value="Unassembled WGS sequence"/>
</dbReference>
<proteinExistence type="inferred from homology"/>
<dbReference type="Pfam" id="PF13556">
    <property type="entry name" value="HTH_30"/>
    <property type="match status" value="1"/>
</dbReference>
<accession>A0A7W3QLR7</accession>
<dbReference type="PANTHER" id="PTHR33744:SF7">
    <property type="entry name" value="PUCR FAMILY TRANSCRIPTIONAL REGULATOR"/>
    <property type="match status" value="1"/>
</dbReference>
<comment type="caution">
    <text evidence="4">The sequence shown here is derived from an EMBL/GenBank/DDBJ whole genome shotgun (WGS) entry which is preliminary data.</text>
</comment>
<name>A0A7W3QLR7_ACTNM</name>
<gene>
    <name evidence="4" type="ORF">HNR61_003449</name>
</gene>
<feature type="domain" description="CdaR GGDEF-like" evidence="3">
    <location>
        <begin position="167"/>
        <end position="278"/>
    </location>
</feature>
<evidence type="ECO:0000259" key="2">
    <source>
        <dbReference type="Pfam" id="PF13556"/>
    </source>
</evidence>
<protein>
    <recommendedName>
        <fullName evidence="6">PucR family transcriptional regulator</fullName>
    </recommendedName>
</protein>
<dbReference type="RefSeq" id="WP_067814287.1">
    <property type="nucleotide sequence ID" value="NZ_BAAALP010000122.1"/>
</dbReference>
<organism evidence="4 5">
    <name type="scientific">Actinomadura namibiensis</name>
    <dbReference type="NCBI Taxonomy" id="182080"/>
    <lineage>
        <taxon>Bacteria</taxon>
        <taxon>Bacillati</taxon>
        <taxon>Actinomycetota</taxon>
        <taxon>Actinomycetes</taxon>
        <taxon>Streptosporangiales</taxon>
        <taxon>Thermomonosporaceae</taxon>
        <taxon>Actinomadura</taxon>
    </lineage>
</organism>
<dbReference type="InterPro" id="IPR051448">
    <property type="entry name" value="CdaR-like_regulators"/>
</dbReference>